<feature type="chain" id="PRO_5021819286" evidence="1">
    <location>
        <begin position="19"/>
        <end position="115"/>
    </location>
</feature>
<dbReference type="EMBL" id="BJYI01000007">
    <property type="protein sequence ID" value="GEN72160.1"/>
    <property type="molecule type" value="Genomic_DNA"/>
</dbReference>
<gene>
    <name evidence="2" type="ORF">CLA01_22320</name>
</gene>
<dbReference type="Proteomes" id="UP000321150">
    <property type="component" value="Unassembled WGS sequence"/>
</dbReference>
<sequence>MKKLLFTLALALPTLYFAQDTQKDKKCDLPSNYQEPAPDKKIQSFLKKVDATIEDLRKHVAIDNDCEEKDVVFLRISEQKGNGIYELCANGKPMKYKRMGSVFMKNSENPFDVAK</sequence>
<feature type="signal peptide" evidence="1">
    <location>
        <begin position="1"/>
        <end position="18"/>
    </location>
</feature>
<evidence type="ECO:0000313" key="3">
    <source>
        <dbReference type="Proteomes" id="UP000321150"/>
    </source>
</evidence>
<keyword evidence="1" id="KW-0732">Signal</keyword>
<comment type="caution">
    <text evidence="2">The sequence shown here is derived from an EMBL/GenBank/DDBJ whole genome shotgun (WGS) entry which is preliminary data.</text>
</comment>
<organism evidence="2 3">
    <name type="scientific">Chryseobacterium lathyri</name>
    <dbReference type="NCBI Taxonomy" id="395933"/>
    <lineage>
        <taxon>Bacteria</taxon>
        <taxon>Pseudomonadati</taxon>
        <taxon>Bacteroidota</taxon>
        <taxon>Flavobacteriia</taxon>
        <taxon>Flavobacteriales</taxon>
        <taxon>Weeksellaceae</taxon>
        <taxon>Chryseobacterium group</taxon>
        <taxon>Chryseobacterium</taxon>
    </lineage>
</organism>
<reference evidence="2 3" key="1">
    <citation type="submission" date="2019-07" db="EMBL/GenBank/DDBJ databases">
        <title>Whole genome shotgun sequence of Chryseobacterium lathyri NBRC 105250.</title>
        <authorList>
            <person name="Hosoyama A."/>
            <person name="Uohara A."/>
            <person name="Ohji S."/>
            <person name="Ichikawa N."/>
        </authorList>
    </citation>
    <scope>NUCLEOTIDE SEQUENCE [LARGE SCALE GENOMIC DNA]</scope>
    <source>
        <strain evidence="2 3">NBRC 105250</strain>
    </source>
</reference>
<proteinExistence type="predicted"/>
<evidence type="ECO:0000256" key="1">
    <source>
        <dbReference type="SAM" id="SignalP"/>
    </source>
</evidence>
<protein>
    <submittedName>
        <fullName evidence="2">Uncharacterized protein</fullName>
    </submittedName>
</protein>
<dbReference type="OrthoDB" id="1444001at2"/>
<name>A0A511YAE5_9FLAO</name>
<dbReference type="AlphaFoldDB" id="A0A511YAE5"/>
<dbReference type="RefSeq" id="WP_111960808.1">
    <property type="nucleotide sequence ID" value="NZ_BJYI01000007.1"/>
</dbReference>
<evidence type="ECO:0000313" key="2">
    <source>
        <dbReference type="EMBL" id="GEN72160.1"/>
    </source>
</evidence>
<accession>A0A511YAE5</accession>